<accession>A0ABS6YDD4</accession>
<dbReference type="InterPro" id="IPR039650">
    <property type="entry name" value="HdrA-like"/>
</dbReference>
<keyword evidence="5" id="KW-0732">Signal</keyword>
<evidence type="ECO:0000256" key="4">
    <source>
        <dbReference type="ARBA" id="ARBA00023014"/>
    </source>
</evidence>
<dbReference type="PANTHER" id="PTHR43498:SF1">
    <property type="entry name" value="COB--COM HETERODISULFIDE REDUCTASE IRON-SULFUR SUBUNIT A"/>
    <property type="match status" value="1"/>
</dbReference>
<dbReference type="PANTHER" id="PTHR43498">
    <property type="entry name" value="FERREDOXIN:COB-COM HETERODISULFIDE REDUCTASE SUBUNIT A"/>
    <property type="match status" value="1"/>
</dbReference>
<evidence type="ECO:0000256" key="3">
    <source>
        <dbReference type="ARBA" id="ARBA00023004"/>
    </source>
</evidence>
<keyword evidence="4" id="KW-0411">Iron-sulfur</keyword>
<protein>
    <submittedName>
        <fullName evidence="6">FAD-dependent oxidoreductase</fullName>
    </submittedName>
</protein>
<dbReference type="EMBL" id="JAHXCT010000002">
    <property type="protein sequence ID" value="MBW4768738.1"/>
    <property type="molecule type" value="Genomic_DNA"/>
</dbReference>
<gene>
    <name evidence="6" type="ORF">KZO38_03045</name>
</gene>
<evidence type="ECO:0000313" key="7">
    <source>
        <dbReference type="Proteomes" id="UP000788426"/>
    </source>
</evidence>
<sequence>MITLKVNRTIKRCAFALFALLTSSSALASDVLVEAESFQNRGGWSVDQQFIDQMGSPYLIAHGLGKKVNDAQTNIEIKDKAKYYVYVRTYNWTAPWCKTAGPGKFLISINNKKLNATLGSTGDKWMWQYAGEVSLPAGKASLKLHDLTGFDGRCDAIFLTTTPTTPPNSLKELNGFRLKHNPTLQKEPAKKLFDLVVVGGGVAGMSAALSAARLGMKVALIQDRPVLGGNNSSEVRVHLGGKIEIGPFPRLGGLQKEFGPTLEGNAMPAHHYADEKKLEVVKAEKNIELFLNYRAIQAESKGNKIQSVLAQNTETAQQISFSAPLFVDCTGDGTIGYLVGADYMMGRESKDDFYETLAPNKADSLVMGSSVQWYSVKQPKPTTFPSFNYGITFTEATAEKIFRGEWTWETGMNKNQINDFEQIRDYGMLVAYSNWSYVKNQSVDRKKFANYKLEWVAYVAGKRESRRLLGDYILSEHDLSKVVDHEDASFPTSWSIDLHYPDSVNSIHFPGNEFKAITKQMVLYPHTVPYRCLYSRNIDNLFMAGRNISVTHVALGAIRVMRTTGMMGEVVGMAASLCKQFNTTPRGVYQYHLKDLKELMKKGVGNPNLPNNQKYNEGWNLEKKPVVK</sequence>
<reference evidence="6 7" key="1">
    <citation type="submission" date="2021-07" db="EMBL/GenBank/DDBJ databases">
        <title>Genomic diversity and antimicrobial resistance of Prevotella spp. isolated from chronic lung disease airways.</title>
        <authorList>
            <person name="Webb K.A."/>
            <person name="Olagoke O.S."/>
            <person name="Baird T."/>
            <person name="Neill J."/>
            <person name="Pham A."/>
            <person name="Wells T.J."/>
            <person name="Ramsay K.A."/>
            <person name="Bell S.C."/>
            <person name="Sarovich D.S."/>
            <person name="Price E.P."/>
        </authorList>
    </citation>
    <scope>NUCLEOTIDE SEQUENCE [LARGE SCALE GENOMIC DNA]</scope>
    <source>
        <strain evidence="6 7">SCHI0011.S.12</strain>
    </source>
</reference>
<keyword evidence="7" id="KW-1185">Reference proteome</keyword>
<organism evidence="6 7">
    <name type="scientific">Hoylesella nanceiensis</name>
    <dbReference type="NCBI Taxonomy" id="425941"/>
    <lineage>
        <taxon>Bacteria</taxon>
        <taxon>Pseudomonadati</taxon>
        <taxon>Bacteroidota</taxon>
        <taxon>Bacteroidia</taxon>
        <taxon>Bacteroidales</taxon>
        <taxon>Prevotellaceae</taxon>
        <taxon>Hoylesella</taxon>
    </lineage>
</organism>
<feature type="chain" id="PRO_5046741871" evidence="5">
    <location>
        <begin position="29"/>
        <end position="628"/>
    </location>
</feature>
<comment type="caution">
    <text evidence="6">The sequence shown here is derived from an EMBL/GenBank/DDBJ whole genome shotgun (WGS) entry which is preliminary data.</text>
</comment>
<dbReference type="RefSeq" id="WP_219480307.1">
    <property type="nucleotide sequence ID" value="NZ_JAHXCT010000002.1"/>
</dbReference>
<name>A0ABS6YDD4_9BACT</name>
<evidence type="ECO:0000313" key="6">
    <source>
        <dbReference type="EMBL" id="MBW4768738.1"/>
    </source>
</evidence>
<dbReference type="Pfam" id="PF12831">
    <property type="entry name" value="FAD_oxidored"/>
    <property type="match status" value="1"/>
</dbReference>
<keyword evidence="3" id="KW-0408">Iron</keyword>
<dbReference type="Proteomes" id="UP000788426">
    <property type="component" value="Unassembled WGS sequence"/>
</dbReference>
<evidence type="ECO:0000256" key="5">
    <source>
        <dbReference type="SAM" id="SignalP"/>
    </source>
</evidence>
<keyword evidence="2" id="KW-0560">Oxidoreductase</keyword>
<proteinExistence type="predicted"/>
<evidence type="ECO:0000256" key="1">
    <source>
        <dbReference type="ARBA" id="ARBA00022723"/>
    </source>
</evidence>
<evidence type="ECO:0000256" key="2">
    <source>
        <dbReference type="ARBA" id="ARBA00023002"/>
    </source>
</evidence>
<feature type="signal peptide" evidence="5">
    <location>
        <begin position="1"/>
        <end position="28"/>
    </location>
</feature>
<keyword evidence="1" id="KW-0479">Metal-binding</keyword>